<dbReference type="AlphaFoldDB" id="A0AAF1KU69"/>
<proteinExistence type="predicted"/>
<evidence type="ECO:0000313" key="4">
    <source>
        <dbReference type="Proteomes" id="UP001196068"/>
    </source>
</evidence>
<reference evidence="3" key="1">
    <citation type="submission" date="2020-01" db="EMBL/GenBank/DDBJ databases">
        <authorList>
            <person name="Rat A."/>
        </authorList>
    </citation>
    <scope>NUCLEOTIDE SEQUENCE</scope>
    <source>
        <strain evidence="3">LMG 28251</strain>
    </source>
</reference>
<reference evidence="3" key="2">
    <citation type="journal article" date="2021" name="Syst. Appl. Microbiol.">
        <title>Roseomonas hellenica sp. nov., isolated from roots of wild-growing Alkanna tinctoria.</title>
        <authorList>
            <person name="Rat A."/>
            <person name="Naranjo H.D."/>
            <person name="Lebbe L."/>
            <person name="Cnockaert M."/>
            <person name="Krigas N."/>
            <person name="Grigoriadou K."/>
            <person name="Maloupa E."/>
            <person name="Willems A."/>
        </authorList>
    </citation>
    <scope>NUCLEOTIDE SEQUENCE</scope>
    <source>
        <strain evidence="3">LMG 28251</strain>
    </source>
</reference>
<organism evidence="3 4">
    <name type="scientific">Plastoroseomonas arctica</name>
    <dbReference type="NCBI Taxonomy" id="1509237"/>
    <lineage>
        <taxon>Bacteria</taxon>
        <taxon>Pseudomonadati</taxon>
        <taxon>Pseudomonadota</taxon>
        <taxon>Alphaproteobacteria</taxon>
        <taxon>Acetobacterales</taxon>
        <taxon>Acetobacteraceae</taxon>
        <taxon>Plastoroseomonas</taxon>
    </lineage>
</organism>
<keyword evidence="4" id="KW-1185">Reference proteome</keyword>
<protein>
    <submittedName>
        <fullName evidence="3">Molybdopterin-dependent oxidoreductase</fullName>
    </submittedName>
</protein>
<feature type="domain" description="Oxidoreductase molybdopterin-binding" evidence="2">
    <location>
        <begin position="46"/>
        <end position="153"/>
    </location>
</feature>
<evidence type="ECO:0000256" key="1">
    <source>
        <dbReference type="SAM" id="SignalP"/>
    </source>
</evidence>
<feature type="chain" id="PRO_5042215795" evidence="1">
    <location>
        <begin position="20"/>
        <end position="156"/>
    </location>
</feature>
<feature type="signal peptide" evidence="1">
    <location>
        <begin position="1"/>
        <end position="19"/>
    </location>
</feature>
<dbReference type="Proteomes" id="UP001196068">
    <property type="component" value="Unassembled WGS sequence"/>
</dbReference>
<dbReference type="EMBL" id="JAAEDH010000011">
    <property type="protein sequence ID" value="MBR0655602.1"/>
    <property type="molecule type" value="Genomic_DNA"/>
</dbReference>
<gene>
    <name evidence="3" type="ORF">GXW79_10975</name>
</gene>
<evidence type="ECO:0000313" key="3">
    <source>
        <dbReference type="EMBL" id="MBR0655602.1"/>
    </source>
</evidence>
<dbReference type="RefSeq" id="WP_211874440.1">
    <property type="nucleotide sequence ID" value="NZ_JAAEDH010000011.1"/>
</dbReference>
<keyword evidence="1" id="KW-0732">Signal</keyword>
<dbReference type="Gene3D" id="3.90.420.10">
    <property type="entry name" value="Oxidoreductase, molybdopterin-binding domain"/>
    <property type="match status" value="1"/>
</dbReference>
<name>A0AAF1KU69_9PROT</name>
<dbReference type="InterPro" id="IPR036374">
    <property type="entry name" value="OxRdtase_Mopterin-bd_sf"/>
</dbReference>
<evidence type="ECO:0000259" key="2">
    <source>
        <dbReference type="Pfam" id="PF00174"/>
    </source>
</evidence>
<dbReference type="SUPFAM" id="SSF56524">
    <property type="entry name" value="Oxidoreductase molybdopterin-binding domain"/>
    <property type="match status" value="1"/>
</dbReference>
<dbReference type="Pfam" id="PF00174">
    <property type="entry name" value="Oxidored_molyb"/>
    <property type="match status" value="1"/>
</dbReference>
<comment type="caution">
    <text evidence="3">The sequence shown here is derived from an EMBL/GenBank/DDBJ whole genome shotgun (WGS) entry which is preliminary data.</text>
</comment>
<accession>A0AAF1KU69</accession>
<dbReference type="InterPro" id="IPR000572">
    <property type="entry name" value="OxRdtase_Mopterin-bd_dom"/>
</dbReference>
<sequence length="156" mass="16487">MRRIVLIGVLLLLALPAMAQEVVVRGIDGREVSVPAAEIAALPHVTVRGPGREAASYSGVPLVALLERVGAPFGQAMRGAALRVVVVVRASDGYAATLSLAEIDPGARGTQVILADRRAAEPLDAAEGPFRLVVEGDLRRARSVFRVNRIELVQLP</sequence>